<name>A0A9P1D6J2_9DINO</name>
<proteinExistence type="predicted"/>
<feature type="region of interest" description="Disordered" evidence="1">
    <location>
        <begin position="40"/>
        <end position="60"/>
    </location>
</feature>
<organism evidence="2">
    <name type="scientific">Cladocopium goreaui</name>
    <dbReference type="NCBI Taxonomy" id="2562237"/>
    <lineage>
        <taxon>Eukaryota</taxon>
        <taxon>Sar</taxon>
        <taxon>Alveolata</taxon>
        <taxon>Dinophyceae</taxon>
        <taxon>Suessiales</taxon>
        <taxon>Symbiodiniaceae</taxon>
        <taxon>Cladocopium</taxon>
    </lineage>
</organism>
<evidence type="ECO:0000313" key="5">
    <source>
        <dbReference type="Proteomes" id="UP001152797"/>
    </source>
</evidence>
<feature type="region of interest" description="Disordered" evidence="1">
    <location>
        <begin position="397"/>
        <end position="450"/>
    </location>
</feature>
<dbReference type="Proteomes" id="UP001152797">
    <property type="component" value="Unassembled WGS sequence"/>
</dbReference>
<reference evidence="3" key="2">
    <citation type="submission" date="2024-04" db="EMBL/GenBank/DDBJ databases">
        <authorList>
            <person name="Chen Y."/>
            <person name="Shah S."/>
            <person name="Dougan E. K."/>
            <person name="Thang M."/>
            <person name="Chan C."/>
        </authorList>
    </citation>
    <scope>NUCLEOTIDE SEQUENCE [LARGE SCALE GENOMIC DNA]</scope>
</reference>
<comment type="caution">
    <text evidence="2">The sequence shown here is derived from an EMBL/GenBank/DDBJ whole genome shotgun (WGS) entry which is preliminary data.</text>
</comment>
<evidence type="ECO:0000256" key="1">
    <source>
        <dbReference type="SAM" id="MobiDB-lite"/>
    </source>
</evidence>
<keyword evidence="4" id="KW-0813">Transport</keyword>
<evidence type="ECO:0000313" key="4">
    <source>
        <dbReference type="EMBL" id="CAL4792011.1"/>
    </source>
</evidence>
<protein>
    <submittedName>
        <fullName evidence="4">Sodium channel protein 60E</fullName>
    </submittedName>
</protein>
<feature type="region of interest" description="Disordered" evidence="1">
    <location>
        <begin position="296"/>
        <end position="344"/>
    </location>
</feature>
<feature type="non-terminal residue" evidence="2">
    <location>
        <position position="1"/>
    </location>
</feature>
<dbReference type="GO" id="GO:0034220">
    <property type="term" value="P:monoatomic ion transmembrane transport"/>
    <property type="evidence" value="ECO:0007669"/>
    <property type="project" value="UniProtKB-KW"/>
</dbReference>
<keyword evidence="4" id="KW-0407">Ion channel</keyword>
<reference evidence="2" key="1">
    <citation type="submission" date="2022-10" db="EMBL/GenBank/DDBJ databases">
        <authorList>
            <person name="Chen Y."/>
            <person name="Dougan E. K."/>
            <person name="Chan C."/>
            <person name="Rhodes N."/>
            <person name="Thang M."/>
        </authorList>
    </citation>
    <scope>NUCLEOTIDE SEQUENCE</scope>
</reference>
<evidence type="ECO:0000313" key="3">
    <source>
        <dbReference type="EMBL" id="CAL1158074.1"/>
    </source>
</evidence>
<dbReference type="EMBL" id="CAMXCT030003478">
    <property type="protein sequence ID" value="CAL4792011.1"/>
    <property type="molecule type" value="Genomic_DNA"/>
</dbReference>
<dbReference type="EMBL" id="CAMXCT010003478">
    <property type="protein sequence ID" value="CAI4004699.1"/>
    <property type="molecule type" value="Genomic_DNA"/>
</dbReference>
<keyword evidence="4" id="KW-0406">Ion transport</keyword>
<dbReference type="OrthoDB" id="410733at2759"/>
<dbReference type="EMBL" id="CAMXCT020003478">
    <property type="protein sequence ID" value="CAL1158074.1"/>
    <property type="molecule type" value="Genomic_DNA"/>
</dbReference>
<gene>
    <name evidence="2" type="ORF">C1SCF055_LOCUS30472</name>
</gene>
<keyword evidence="5" id="KW-1185">Reference proteome</keyword>
<feature type="compositionally biased region" description="Low complexity" evidence="1">
    <location>
        <begin position="308"/>
        <end position="321"/>
    </location>
</feature>
<feature type="compositionally biased region" description="Basic and acidic residues" evidence="1">
    <location>
        <begin position="40"/>
        <end position="52"/>
    </location>
</feature>
<accession>A0A9P1D6J2</accession>
<evidence type="ECO:0000313" key="2">
    <source>
        <dbReference type="EMBL" id="CAI4004699.1"/>
    </source>
</evidence>
<sequence>MAQSFEDLSVGNKPAVLDVSLDTTPFFSFARDLEYLEEVNGDRDNTGERPDTGDLFGGTEPVEADRFSLFSPTTLADDDVANQQLKKHDSVGEQESFQQVVSHTGFNFDASLNVAFNSANAEQPKQIWETGIWKHIFGDDDTPLDFDVWGPPVTRPALTAWGVDSRILEADVKCPNKRCHEPTFNFLDVVSFKPDVPWQEQREADLQRGIKLWIAVTSRWHDECSMAHKLREMRAEEEVFNMFAHVFSGRAPVTVRKRGAAVLRICDYLETNMLEAFPMQEITFYSAEVKVEVVVSSDEEHGDELQKSSSSDSTSSSDSSSGGIPENHGLNKVFAPPKPPEGFQSWQHAKLKTVHLTEPGYFRVFVCGRPQHACAPSQTQWESKKGRSWLTDQTCRELGSHSGGKRKLVSLQPNSNNDDGRKRRCGGKGTFVQDNNLPTRPKPQDMVPGDHPKGIRSSEFTMQYGSKFSGKLLGDLIFVEICAGSARLTRTAREAGFNGIAVDHTDKRTCGIDICIFELEDQEQVNDLCAFLEAEAENIAAVWIAPSCGTASKARERRLPQLARLGIQVPIPLRSNEQPDQIDGLADTDKLKVEKANMLYNAVEQITRTTCRANIFTGIENPGNSHYWGTTPMQSIMQEFEQMQHPDADAAGRIALGALPRGTKVRPLVAEFGGFVAAVAPLQQTTAVETFISSLPKGSKITSRQVRKRGELRVVQEGYTFLAGSDDIREDDMVELCWIGIPSTPGQFVERARQAGHPRGLDVHVDDAMQEVVKQNLVDPPYMLAKKRVQYMKKWTARAKELAVQEQQLRDKMPEHVRDVVGQKRLLLMGEMLEELGYPDDKLTSDIASGFRLSGYMTKSNVFRARSKRPAMTMETLRKLGKSFNSKNLAALGKRQDPELEESTWKETQVELEKVPALWGVEQPGNGSTSDSSGKRKFEQCCTYMEVVSFRPDVPWKEQREADLQRGLNLWMAELLKLHAMVEDPSDSWNALFAGAALLCCYCRGRWGDLMRSEMAFLDYDDTGRPAFLETRTGRHKTMAAQMHRHQFLPMVAPVRGVNGKDWATPWVELRRAKGLSFPPEGLVMPAPDQHGQATERPLESGECGKWLRKLLEIAPTAGNQDGRRVSSHSLKCTMLSFAAKRGLPTVFGGGFTLGQASLLRRLHFESTTLMIASVKQRVDGEASDRPDSVKRIPVAEKRYRLEQQEQMDQLVRADRELWTLLAQEHKGTLKVNAAGEIPLEGLFKRFCQDPRITMFLLPAPAGAKTTDKENITKRPTAAYPFVLCERIIDCIKHKVLSYGAIQSNNLEQQLQQPDADAAGRIALGSLPRGAKVKPLVAEFGSFTAAVAPVQQSLCVEEFLKQQPKGSKITSRQLLTRGEIRVEGEGVSHHFLANSKELPDDAMVEMCWIGVPSDPDDFVQRALRAGHPRGLDVHVDAAMASVVKANLVDPPFCLAKKRVEFMKKWTARAQDLKLEEEKFREKMPEHVRNVLGNKNVEALRKRQDAELEEQTWQETEEELRKGWIFIDDSEDAEKLRGRMIFFEGFTFGRVANSSTKSLGRFCGSSNKPKPLDAEMTRALEFLQQRISEGRPLKIERNLHSTWLVFTDGACNQEELKGSVGGVLYDPSGACVGYFGVLAKGATLTNIDWEKVP</sequence>